<keyword evidence="2" id="KW-1185">Reference proteome</keyword>
<dbReference type="InterPro" id="IPR007433">
    <property type="entry name" value="DUF481"/>
</dbReference>
<gene>
    <name evidence="1" type="ORF">GCM10010976_08110</name>
</gene>
<name>A0A917LL38_9FLAO</name>
<protein>
    <recommendedName>
        <fullName evidence="3">DUF481 domain-containing protein</fullName>
    </recommendedName>
</protein>
<organism evidence="1 2">
    <name type="scientific">Bizionia arctica</name>
    <dbReference type="NCBI Taxonomy" id="1495645"/>
    <lineage>
        <taxon>Bacteria</taxon>
        <taxon>Pseudomonadati</taxon>
        <taxon>Bacteroidota</taxon>
        <taxon>Flavobacteriia</taxon>
        <taxon>Flavobacteriales</taxon>
        <taxon>Flavobacteriaceae</taxon>
        <taxon>Bizionia</taxon>
    </lineage>
</organism>
<sequence>MFLFIEKIIFTFSENHPDLNRTTYYILILILAFFLPIKKGMAQKTDTIYHVNKNILTGDFKNMAYGIVTWKMEGMGTISLEEIMVNTIISKKQFEIKMKDDKIYFGSFEASEEKRSVYIVTPEKKILVKIYDIVEIYPIKNSFWTKISGNFSLGFNYSKGSDIGNLALSGDLSYRRKKVYLELAWDGNNTYQKDTLGSRKTDVSLAWQRLLKKGWSSQLSVSVSQNSELGIKERWGIDVLGLKDISYNDWNRFYAGAGLNLTHEIPYGDVPEQDDVAGVMQLVWRVYKYKAPKIWVDADVSFLPYFTDSGRYRAVFNLNPKINLLNDNFKVGLKFYYTYDSKPPADAVSKNDYGINFQLTYSLH</sequence>
<dbReference type="EMBL" id="BMFQ01000001">
    <property type="protein sequence ID" value="GGG38715.1"/>
    <property type="molecule type" value="Genomic_DNA"/>
</dbReference>
<dbReference type="Pfam" id="PF04338">
    <property type="entry name" value="DUF481"/>
    <property type="match status" value="1"/>
</dbReference>
<proteinExistence type="predicted"/>
<evidence type="ECO:0000313" key="2">
    <source>
        <dbReference type="Proteomes" id="UP000625976"/>
    </source>
</evidence>
<evidence type="ECO:0008006" key="3">
    <source>
        <dbReference type="Google" id="ProtNLM"/>
    </source>
</evidence>
<dbReference type="Proteomes" id="UP000625976">
    <property type="component" value="Unassembled WGS sequence"/>
</dbReference>
<reference evidence="1" key="1">
    <citation type="journal article" date="2014" name="Int. J. Syst. Evol. Microbiol.">
        <title>Complete genome sequence of Corynebacterium casei LMG S-19264T (=DSM 44701T), isolated from a smear-ripened cheese.</title>
        <authorList>
            <consortium name="US DOE Joint Genome Institute (JGI-PGF)"/>
            <person name="Walter F."/>
            <person name="Albersmeier A."/>
            <person name="Kalinowski J."/>
            <person name="Ruckert C."/>
        </authorList>
    </citation>
    <scope>NUCLEOTIDE SEQUENCE</scope>
    <source>
        <strain evidence="1">CGMCC 1.12751</strain>
    </source>
</reference>
<reference evidence="1" key="2">
    <citation type="submission" date="2020-09" db="EMBL/GenBank/DDBJ databases">
        <authorList>
            <person name="Sun Q."/>
            <person name="Zhou Y."/>
        </authorList>
    </citation>
    <scope>NUCLEOTIDE SEQUENCE</scope>
    <source>
        <strain evidence="1">CGMCC 1.12751</strain>
    </source>
</reference>
<comment type="caution">
    <text evidence="1">The sequence shown here is derived from an EMBL/GenBank/DDBJ whole genome shotgun (WGS) entry which is preliminary data.</text>
</comment>
<accession>A0A917LL38</accession>
<evidence type="ECO:0000313" key="1">
    <source>
        <dbReference type="EMBL" id="GGG38715.1"/>
    </source>
</evidence>
<dbReference type="AlphaFoldDB" id="A0A917LL38"/>